<keyword evidence="2" id="KW-0812">Transmembrane</keyword>
<dbReference type="PANTHER" id="PTHR21180">
    <property type="entry name" value="ENDONUCLEASE/EXONUCLEASE/PHOSPHATASE FAMILY DOMAIN-CONTAINING PROTEIN 1"/>
    <property type="match status" value="1"/>
</dbReference>
<protein>
    <recommendedName>
        <fullName evidence="3">Soluble ligand binding domain-containing protein</fullName>
    </recommendedName>
</protein>
<dbReference type="EMBL" id="BAAANS010000002">
    <property type="protein sequence ID" value="GAA2085454.1"/>
    <property type="molecule type" value="Genomic_DNA"/>
</dbReference>
<dbReference type="SUPFAM" id="SSF47781">
    <property type="entry name" value="RuvA domain 2-like"/>
    <property type="match status" value="1"/>
</dbReference>
<feature type="region of interest" description="Disordered" evidence="1">
    <location>
        <begin position="1"/>
        <end position="216"/>
    </location>
</feature>
<feature type="compositionally biased region" description="Low complexity" evidence="1">
    <location>
        <begin position="100"/>
        <end position="121"/>
    </location>
</feature>
<feature type="transmembrane region" description="Helical" evidence="2">
    <location>
        <begin position="233"/>
        <end position="253"/>
    </location>
</feature>
<dbReference type="Pfam" id="PF10531">
    <property type="entry name" value="SLBB"/>
    <property type="match status" value="1"/>
</dbReference>
<gene>
    <name evidence="4" type="ORF">GCM10009759_05230</name>
</gene>
<evidence type="ECO:0000259" key="3">
    <source>
        <dbReference type="Pfam" id="PF10531"/>
    </source>
</evidence>
<feature type="domain" description="Soluble ligand binding" evidence="3">
    <location>
        <begin position="290"/>
        <end position="344"/>
    </location>
</feature>
<dbReference type="InterPro" id="IPR010994">
    <property type="entry name" value="RuvA_2-like"/>
</dbReference>
<dbReference type="InterPro" id="IPR051675">
    <property type="entry name" value="Endo/Exo/Phosphatase_dom_1"/>
</dbReference>
<evidence type="ECO:0000256" key="1">
    <source>
        <dbReference type="SAM" id="MobiDB-lite"/>
    </source>
</evidence>
<comment type="caution">
    <text evidence="4">The sequence shown here is derived from an EMBL/GenBank/DDBJ whole genome shotgun (WGS) entry which is preliminary data.</text>
</comment>
<dbReference type="InterPro" id="IPR019554">
    <property type="entry name" value="Soluble_ligand-bd"/>
</dbReference>
<dbReference type="Proteomes" id="UP001500897">
    <property type="component" value="Unassembled WGS sequence"/>
</dbReference>
<name>A0ABN2W731_9ACTN</name>
<proteinExistence type="predicted"/>
<dbReference type="PANTHER" id="PTHR21180:SF32">
    <property type="entry name" value="ENDONUCLEASE_EXONUCLEASE_PHOSPHATASE FAMILY DOMAIN-CONTAINING PROTEIN 1"/>
    <property type="match status" value="1"/>
</dbReference>
<sequence length="422" mass="43378">MRTITTPQTRRRQAGEAVRTRLGRLLPADPSNDSDLFDASIECGADPSPPTRPACGAETGPDGQSEPERGTSGSTEPLRPEGTVEREPEAVPDPVPEAAPGPGLSPTAGPPSALSSSSVLARYGAAARCVRPAGPPPPSTGEAGASGRRRAVSPSERDPPAAATAPDGTAQPERPVTPRFPPPVPDRPDASSDPENPPEPPSAPKPATVPHTTPPRLPLRLRLPAAFALDRRAVLGLTVLLVLATGYAVQHFWLGRPHPVPVPAIAMAEAVSDRTAEGAPPQQPTDPSLVVDIAGKVQHPGLRTLPAGSRVADALAAAGGPLPGADTSLLNLARPLTDGEQILVDTGQAPGGVAPTGPTGPVSLNHAGADQLDSLPGVGPALAQRILQYRLTHGPFQSIDQLRHVPGIGARKYEDLKPLLTL</sequence>
<evidence type="ECO:0000313" key="4">
    <source>
        <dbReference type="EMBL" id="GAA2085454.1"/>
    </source>
</evidence>
<dbReference type="Gene3D" id="3.10.560.10">
    <property type="entry name" value="Outer membrane lipoprotein wza domain like"/>
    <property type="match status" value="1"/>
</dbReference>
<feature type="compositionally biased region" description="Basic and acidic residues" evidence="1">
    <location>
        <begin position="78"/>
        <end position="89"/>
    </location>
</feature>
<evidence type="ECO:0000256" key="2">
    <source>
        <dbReference type="SAM" id="Phobius"/>
    </source>
</evidence>
<keyword evidence="5" id="KW-1185">Reference proteome</keyword>
<reference evidence="4 5" key="1">
    <citation type="journal article" date="2019" name="Int. J. Syst. Evol. Microbiol.">
        <title>The Global Catalogue of Microorganisms (GCM) 10K type strain sequencing project: providing services to taxonomists for standard genome sequencing and annotation.</title>
        <authorList>
            <consortium name="The Broad Institute Genomics Platform"/>
            <consortium name="The Broad Institute Genome Sequencing Center for Infectious Disease"/>
            <person name="Wu L."/>
            <person name="Ma J."/>
        </authorList>
    </citation>
    <scope>NUCLEOTIDE SEQUENCE [LARGE SCALE GENOMIC DNA]</scope>
    <source>
        <strain evidence="4 5">JCM 14559</strain>
    </source>
</reference>
<feature type="compositionally biased region" description="Pro residues" evidence="1">
    <location>
        <begin position="195"/>
        <end position="204"/>
    </location>
</feature>
<feature type="compositionally biased region" description="Low complexity" evidence="1">
    <location>
        <begin position="160"/>
        <end position="174"/>
    </location>
</feature>
<keyword evidence="2" id="KW-0472">Membrane</keyword>
<keyword evidence="2" id="KW-1133">Transmembrane helix</keyword>
<accession>A0ABN2W731</accession>
<dbReference type="Gene3D" id="1.10.150.320">
    <property type="entry name" value="Photosystem II 12 kDa extrinsic protein"/>
    <property type="match status" value="1"/>
</dbReference>
<dbReference type="Pfam" id="PF12836">
    <property type="entry name" value="HHH_3"/>
    <property type="match status" value="1"/>
</dbReference>
<evidence type="ECO:0000313" key="5">
    <source>
        <dbReference type="Proteomes" id="UP001500897"/>
    </source>
</evidence>
<organism evidence="4 5">
    <name type="scientific">Kitasatospora saccharophila</name>
    <dbReference type="NCBI Taxonomy" id="407973"/>
    <lineage>
        <taxon>Bacteria</taxon>
        <taxon>Bacillati</taxon>
        <taxon>Actinomycetota</taxon>
        <taxon>Actinomycetes</taxon>
        <taxon>Kitasatosporales</taxon>
        <taxon>Streptomycetaceae</taxon>
        <taxon>Kitasatospora</taxon>
    </lineage>
</organism>